<feature type="compositionally biased region" description="Polar residues" evidence="1">
    <location>
        <begin position="379"/>
        <end position="391"/>
    </location>
</feature>
<evidence type="ECO:0000256" key="2">
    <source>
        <dbReference type="SAM" id="SignalP"/>
    </source>
</evidence>
<feature type="region of interest" description="Disordered" evidence="1">
    <location>
        <begin position="273"/>
        <end position="429"/>
    </location>
</feature>
<keyword evidence="2" id="KW-0732">Signal</keyword>
<name>A0A1P8WFN2_9PLAN</name>
<dbReference type="KEGG" id="fmr:Fuma_02452"/>
<evidence type="ECO:0000313" key="4">
    <source>
        <dbReference type="Proteomes" id="UP000187735"/>
    </source>
</evidence>
<sequence precursor="true">MLFRSFSTASALVVALASQPLASAQFYDSGCSSCGTAAAVAPPIHSMASCAQVTSCTPVQPVQQVCYQTVPVTTYRQEKQTVEVPTYETAYEDRQVTVYEPVSRQRTVEVPTVSYQNVTENRVVHRDMGRWQTNYTPVAKCAPCQVDPRPGFMGWLNRTGYSFRSAFTPNYRTSRQYVPKMMACNVATTRQVAVRGTKQVVVNETHMVAKVKTERVAVQKLVMKKQTVMVNKPVTAYRTVPIGTSMAYGYGGYGGYAGGATTAWIVDDADTSRVANRPEPDPAFGETRSAFQEDGKAPARNGDREFKRSDADDDGRFQRSSRSRTLTPPIEDEPLSKPPKTFPADSIAPPSFGASLDRPRNEVVRSSYSRSNSSRSGRTAASQPRVSQPKANATVRIGGWKASRSSSESSRTASSNERSAPQTTVALDD</sequence>
<keyword evidence="4" id="KW-1185">Reference proteome</keyword>
<reference evidence="3 4" key="1">
    <citation type="journal article" date="2016" name="Front. Microbiol.">
        <title>Fuerstia marisgermanicae gen. nov., sp. nov., an Unusual Member of the Phylum Planctomycetes from the German Wadden Sea.</title>
        <authorList>
            <person name="Kohn T."/>
            <person name="Heuer A."/>
            <person name="Jogler M."/>
            <person name="Vollmers J."/>
            <person name="Boedeker C."/>
            <person name="Bunk B."/>
            <person name="Rast P."/>
            <person name="Borchert D."/>
            <person name="Glockner I."/>
            <person name="Freese H.M."/>
            <person name="Klenk H.P."/>
            <person name="Overmann J."/>
            <person name="Kaster A.K."/>
            <person name="Rohde M."/>
            <person name="Wiegand S."/>
            <person name="Jogler C."/>
        </authorList>
    </citation>
    <scope>NUCLEOTIDE SEQUENCE [LARGE SCALE GENOMIC DNA]</scope>
    <source>
        <strain evidence="3 4">NH11</strain>
    </source>
</reference>
<dbReference type="OrthoDB" id="208718at2"/>
<dbReference type="AlphaFoldDB" id="A0A1P8WFN2"/>
<organism evidence="3 4">
    <name type="scientific">Fuerstiella marisgermanici</name>
    <dbReference type="NCBI Taxonomy" id="1891926"/>
    <lineage>
        <taxon>Bacteria</taxon>
        <taxon>Pseudomonadati</taxon>
        <taxon>Planctomycetota</taxon>
        <taxon>Planctomycetia</taxon>
        <taxon>Planctomycetales</taxon>
        <taxon>Planctomycetaceae</taxon>
        <taxon>Fuerstiella</taxon>
    </lineage>
</organism>
<dbReference type="EMBL" id="CP017641">
    <property type="protein sequence ID" value="APZ92840.1"/>
    <property type="molecule type" value="Genomic_DNA"/>
</dbReference>
<feature type="signal peptide" evidence="2">
    <location>
        <begin position="1"/>
        <end position="24"/>
    </location>
</feature>
<protein>
    <submittedName>
        <fullName evidence="3">Uncharacterized protein</fullName>
    </submittedName>
</protein>
<dbReference type="RefSeq" id="WP_077024406.1">
    <property type="nucleotide sequence ID" value="NZ_CP017641.1"/>
</dbReference>
<evidence type="ECO:0000313" key="3">
    <source>
        <dbReference type="EMBL" id="APZ92840.1"/>
    </source>
</evidence>
<feature type="chain" id="PRO_5012975775" evidence="2">
    <location>
        <begin position="25"/>
        <end position="429"/>
    </location>
</feature>
<accession>A0A1P8WFN2</accession>
<evidence type="ECO:0000256" key="1">
    <source>
        <dbReference type="SAM" id="MobiDB-lite"/>
    </source>
</evidence>
<feature type="compositionally biased region" description="Low complexity" evidence="1">
    <location>
        <begin position="402"/>
        <end position="420"/>
    </location>
</feature>
<proteinExistence type="predicted"/>
<feature type="compositionally biased region" description="Basic and acidic residues" evidence="1">
    <location>
        <begin position="291"/>
        <end position="317"/>
    </location>
</feature>
<dbReference type="Proteomes" id="UP000187735">
    <property type="component" value="Chromosome"/>
</dbReference>
<feature type="compositionally biased region" description="Low complexity" evidence="1">
    <location>
        <begin position="365"/>
        <end position="378"/>
    </location>
</feature>
<gene>
    <name evidence="3" type="ORF">Fuma_02452</name>
</gene>